<reference evidence="3 5" key="2">
    <citation type="submission" date="2019-07" db="EMBL/GenBank/DDBJ databases">
        <title>Genomic Encyclopedia of Type Strains, Phase I: the one thousand microbial genomes (KMG-I) project.</title>
        <authorList>
            <person name="Kyrpides N."/>
        </authorList>
    </citation>
    <scope>NUCLEOTIDE SEQUENCE [LARGE SCALE GENOMIC DNA]</scope>
    <source>
        <strain evidence="3 5">DSM 17909</strain>
    </source>
</reference>
<keyword evidence="1" id="KW-0812">Transmembrane</keyword>
<gene>
    <name evidence="2" type="primary">yhaI</name>
    <name evidence="3" type="ORF">LY16_03122</name>
    <name evidence="2" type="ORF">XDD1_0389</name>
</gene>
<feature type="transmembrane region" description="Helical" evidence="1">
    <location>
        <begin position="80"/>
        <end position="98"/>
    </location>
</feature>
<dbReference type="RefSeq" id="WP_045968197.1">
    <property type="nucleotide sequence ID" value="NZ_CAWMED010000001.1"/>
</dbReference>
<dbReference type="GO" id="GO:0005886">
    <property type="term" value="C:plasma membrane"/>
    <property type="evidence" value="ECO:0007669"/>
    <property type="project" value="TreeGrafter"/>
</dbReference>
<accession>A0A068QMG5</accession>
<evidence type="ECO:0000256" key="1">
    <source>
        <dbReference type="SAM" id="Phobius"/>
    </source>
</evidence>
<evidence type="ECO:0000313" key="2">
    <source>
        <dbReference type="EMBL" id="CDG16092.1"/>
    </source>
</evidence>
<keyword evidence="1" id="KW-0472">Membrane</keyword>
<dbReference type="STRING" id="351671.XDD1_0389"/>
<dbReference type="KEGG" id="xdo:XDD1_0389"/>
<protein>
    <submittedName>
        <fullName evidence="2">Inner membrane protein yhaI</fullName>
    </submittedName>
    <submittedName>
        <fullName evidence="3">Uncharacterized membrane protein YhaH (DUF805 family)</fullName>
    </submittedName>
</protein>
<sequence>MNWYLSVLKNYADFSGRARRTEYWMFSLFHSIVCVALIVLGSAIDENAGMALFAVYVILTMIPSLAVTVRRLHDTNHSGWWLLISIIPFGGIVLLAFYCIEGTKGDNDYGVDPKKNY</sequence>
<name>A0A068QMG5_9GAMM</name>
<feature type="transmembrane region" description="Helical" evidence="1">
    <location>
        <begin position="23"/>
        <end position="44"/>
    </location>
</feature>
<evidence type="ECO:0000313" key="3">
    <source>
        <dbReference type="EMBL" id="TYO99757.1"/>
    </source>
</evidence>
<dbReference type="AlphaFoldDB" id="A0A068QMG5"/>
<dbReference type="HOGENOM" id="CLU_093674_4_1_6"/>
<dbReference type="InterPro" id="IPR008523">
    <property type="entry name" value="DUF805"/>
</dbReference>
<evidence type="ECO:0000313" key="4">
    <source>
        <dbReference type="Proteomes" id="UP000032721"/>
    </source>
</evidence>
<dbReference type="PANTHER" id="PTHR34980:SF2">
    <property type="entry name" value="INNER MEMBRANE PROTEIN YHAH-RELATED"/>
    <property type="match status" value="1"/>
</dbReference>
<reference evidence="2 4" key="1">
    <citation type="submission" date="2013-07" db="EMBL/GenBank/DDBJ databases">
        <authorList>
            <person name="Genoscope - CEA"/>
        </authorList>
    </citation>
    <scope>NUCLEOTIDE SEQUENCE [LARGE SCALE GENOMIC DNA]</scope>
    <source>
        <strain evidence="2">FRM16</strain>
        <strain evidence="4">FRM16 / DSM 17909</strain>
    </source>
</reference>
<dbReference type="Proteomes" id="UP000032721">
    <property type="component" value="Chromosome"/>
</dbReference>
<keyword evidence="1" id="KW-1133">Transmembrane helix</keyword>
<dbReference type="Pfam" id="PF05656">
    <property type="entry name" value="DUF805"/>
    <property type="match status" value="1"/>
</dbReference>
<dbReference type="EMBL" id="VNHN01000069">
    <property type="protein sequence ID" value="TYO99757.1"/>
    <property type="molecule type" value="Genomic_DNA"/>
</dbReference>
<keyword evidence="5" id="KW-1185">Reference proteome</keyword>
<proteinExistence type="predicted"/>
<dbReference type="PANTHER" id="PTHR34980">
    <property type="entry name" value="INNER MEMBRANE PROTEIN-RELATED-RELATED"/>
    <property type="match status" value="1"/>
</dbReference>
<dbReference type="OrthoDB" id="9812349at2"/>
<organism evidence="2 4">
    <name type="scientific">Xenorhabdus doucetiae</name>
    <dbReference type="NCBI Taxonomy" id="351671"/>
    <lineage>
        <taxon>Bacteria</taxon>
        <taxon>Pseudomonadati</taxon>
        <taxon>Pseudomonadota</taxon>
        <taxon>Gammaproteobacteria</taxon>
        <taxon>Enterobacterales</taxon>
        <taxon>Morganellaceae</taxon>
        <taxon>Xenorhabdus</taxon>
    </lineage>
</organism>
<dbReference type="Proteomes" id="UP000324170">
    <property type="component" value="Unassembled WGS sequence"/>
</dbReference>
<feature type="transmembrane region" description="Helical" evidence="1">
    <location>
        <begin position="50"/>
        <end position="68"/>
    </location>
</feature>
<evidence type="ECO:0000313" key="5">
    <source>
        <dbReference type="Proteomes" id="UP000324170"/>
    </source>
</evidence>
<dbReference type="EMBL" id="FO704550">
    <property type="protein sequence ID" value="CDG16092.1"/>
    <property type="molecule type" value="Genomic_DNA"/>
</dbReference>